<dbReference type="EMBL" id="GG692430">
    <property type="protein sequence ID" value="EER39164.1"/>
    <property type="molecule type" value="Genomic_DNA"/>
</dbReference>
<sequence>MWKMIQSDTIISDNYEAHPRKLVKLWCFYPTGEHACTTENEINQVNRKPQPATVLRRSNIPVAGISLCIILGEIASGKKGSGHSHHVENSRAVSAAAQLGQVTLAVGLLARGYYYPS</sequence>
<evidence type="ECO:0000313" key="1">
    <source>
        <dbReference type="EMBL" id="EER39164.1"/>
    </source>
</evidence>
<evidence type="ECO:0000313" key="2">
    <source>
        <dbReference type="Proteomes" id="UP000002624"/>
    </source>
</evidence>
<organism evidence="1 2">
    <name type="scientific">Ajellomyces capsulatus (strain H143)</name>
    <name type="common">Darling's disease fungus</name>
    <name type="synonym">Histoplasma capsulatum</name>
    <dbReference type="NCBI Taxonomy" id="544712"/>
    <lineage>
        <taxon>Eukaryota</taxon>
        <taxon>Fungi</taxon>
        <taxon>Dikarya</taxon>
        <taxon>Ascomycota</taxon>
        <taxon>Pezizomycotina</taxon>
        <taxon>Eurotiomycetes</taxon>
        <taxon>Eurotiomycetidae</taxon>
        <taxon>Onygenales</taxon>
        <taxon>Ajellomycetaceae</taxon>
        <taxon>Histoplasma</taxon>
    </lineage>
</organism>
<reference evidence="2" key="1">
    <citation type="submission" date="2009-05" db="EMBL/GenBank/DDBJ databases">
        <title>The genome sequence of Ajellomyces capsulatus strain H143.</title>
        <authorList>
            <person name="Champion M."/>
            <person name="Cuomo C.A."/>
            <person name="Ma L.-J."/>
            <person name="Henn M.R."/>
            <person name="Sil A."/>
            <person name="Goldman B."/>
            <person name="Young S.K."/>
            <person name="Kodira C.D."/>
            <person name="Zeng Q."/>
            <person name="Koehrsen M."/>
            <person name="Alvarado L."/>
            <person name="Berlin A.M."/>
            <person name="Borenstein D."/>
            <person name="Chen Z."/>
            <person name="Engels R."/>
            <person name="Freedman E."/>
            <person name="Gellesch M."/>
            <person name="Goldberg J."/>
            <person name="Griggs A."/>
            <person name="Gujja S."/>
            <person name="Heiman D.I."/>
            <person name="Hepburn T.A."/>
            <person name="Howarth C."/>
            <person name="Jen D."/>
            <person name="Larson L."/>
            <person name="Lewis B."/>
            <person name="Mehta T."/>
            <person name="Park D."/>
            <person name="Pearson M."/>
            <person name="Roberts A."/>
            <person name="Saif S."/>
            <person name="Shea T.D."/>
            <person name="Shenoy N."/>
            <person name="Sisk P."/>
            <person name="Stolte C."/>
            <person name="Sykes S."/>
            <person name="Walk T."/>
            <person name="White J."/>
            <person name="Yandava C."/>
            <person name="Klein B."/>
            <person name="McEwen J.G."/>
            <person name="Puccia R."/>
            <person name="Goldman G.H."/>
            <person name="Felipe M.S."/>
            <person name="Nino-Vega G."/>
            <person name="San-Blas G."/>
            <person name="Taylor J.W."/>
            <person name="Mendoza L."/>
            <person name="Galagan J.E."/>
            <person name="Nusbaum C."/>
            <person name="Birren B.W."/>
        </authorList>
    </citation>
    <scope>NUCLEOTIDE SEQUENCE [LARGE SCALE GENOMIC DNA]</scope>
    <source>
        <strain evidence="2">H143</strain>
    </source>
</reference>
<dbReference type="HOGENOM" id="CLU_2084154_0_0_1"/>
<gene>
    <name evidence="1" type="ORF">HCDG_07108</name>
</gene>
<dbReference type="VEuPathDB" id="FungiDB:HCDG_07108"/>
<accession>C6HLM7</accession>
<protein>
    <submittedName>
        <fullName evidence="1">Uncharacterized protein</fullName>
    </submittedName>
</protein>
<proteinExistence type="predicted"/>
<dbReference type="AlphaFoldDB" id="C6HLM7"/>
<dbReference type="Proteomes" id="UP000002624">
    <property type="component" value="Unassembled WGS sequence"/>
</dbReference>
<name>C6HLM7_AJECH</name>